<dbReference type="RefSeq" id="XP_066613182.1">
    <property type="nucleotide sequence ID" value="XM_066758734.1"/>
</dbReference>
<feature type="compositionally biased region" description="Polar residues" evidence="1">
    <location>
        <begin position="101"/>
        <end position="110"/>
    </location>
</feature>
<keyword evidence="3" id="KW-1185">Reference proteome</keyword>
<dbReference type="EMBL" id="ATAM02000007">
    <property type="protein sequence ID" value="KAL0247221.1"/>
    <property type="molecule type" value="Genomic_DNA"/>
</dbReference>
<feature type="region of interest" description="Disordered" evidence="1">
    <location>
        <begin position="97"/>
        <end position="159"/>
    </location>
</feature>
<reference evidence="2" key="2">
    <citation type="submission" date="2024-01" db="EMBL/GenBank/DDBJ databases">
        <title>Comparative genomics of Cryptococcus and Kwoniella reveals pathogenesis evolution and contrasting modes of karyotype evolution via chromosome fusion or intercentromeric recombination.</title>
        <authorList>
            <person name="Coelho M.A."/>
            <person name="David-Palma M."/>
            <person name="Shea T."/>
            <person name="Bowers K."/>
            <person name="Mcginley-Smith S."/>
            <person name="Mohammad A.W."/>
            <person name="Gnirke A."/>
            <person name="Yurkov A.M."/>
            <person name="Nowrousian M."/>
            <person name="Sun S."/>
            <person name="Cuomo C.A."/>
            <person name="Heitman J."/>
        </authorList>
    </citation>
    <scope>NUCLEOTIDE SEQUENCE</scope>
    <source>
        <strain evidence="2">IND107</strain>
    </source>
</reference>
<dbReference type="Proteomes" id="UP000054399">
    <property type="component" value="Unassembled WGS sequence"/>
</dbReference>
<evidence type="ECO:0000313" key="3">
    <source>
        <dbReference type="Proteomes" id="UP000054399"/>
    </source>
</evidence>
<reference evidence="2" key="1">
    <citation type="submission" date="2015-01" db="EMBL/GenBank/DDBJ databases">
        <authorList>
            <consortium name="The Broad Institute Genomics Platform"/>
            <person name="Cuomo C."/>
            <person name="Litvintseva A."/>
            <person name="Chen Y."/>
            <person name="Heitman J."/>
            <person name="Sun S."/>
            <person name="Springer D."/>
            <person name="Dromer F."/>
            <person name="Young S."/>
            <person name="Zeng Q."/>
            <person name="Gargeya S."/>
            <person name="Abouelleil A."/>
            <person name="Alvarado L."/>
            <person name="Chapman S.B."/>
            <person name="Gainer-Dewar J."/>
            <person name="Goldberg J."/>
            <person name="Griggs A."/>
            <person name="Gujja S."/>
            <person name="Hansen M."/>
            <person name="Howarth C."/>
            <person name="Imamovic A."/>
            <person name="Larimer J."/>
            <person name="Murphy C."/>
            <person name="Naylor J."/>
            <person name="Pearson M."/>
            <person name="Priest M."/>
            <person name="Roberts A."/>
            <person name="Saif S."/>
            <person name="Shea T."/>
            <person name="Sykes S."/>
            <person name="Wortman J."/>
            <person name="Nusbaum C."/>
            <person name="Birren B."/>
        </authorList>
    </citation>
    <scope>NUCLEOTIDE SEQUENCE</scope>
    <source>
        <strain evidence="2">IND107</strain>
    </source>
</reference>
<feature type="compositionally biased region" description="Low complexity" evidence="1">
    <location>
        <begin position="123"/>
        <end position="143"/>
    </location>
</feature>
<evidence type="ECO:0000313" key="2">
    <source>
        <dbReference type="EMBL" id="KAL0247221.1"/>
    </source>
</evidence>
<evidence type="ECO:0000256" key="1">
    <source>
        <dbReference type="SAM" id="MobiDB-lite"/>
    </source>
</evidence>
<dbReference type="GeneID" id="91991112"/>
<organism evidence="2 3">
    <name type="scientific">Cryptococcus tetragattii IND107</name>
    <dbReference type="NCBI Taxonomy" id="1296105"/>
    <lineage>
        <taxon>Eukaryota</taxon>
        <taxon>Fungi</taxon>
        <taxon>Dikarya</taxon>
        <taxon>Basidiomycota</taxon>
        <taxon>Agaricomycotina</taxon>
        <taxon>Tremellomycetes</taxon>
        <taxon>Tremellales</taxon>
        <taxon>Cryptococcaceae</taxon>
        <taxon>Cryptococcus</taxon>
        <taxon>Cryptococcus gattii species complex</taxon>
    </lineage>
</organism>
<comment type="caution">
    <text evidence="2">The sequence shown here is derived from an EMBL/GenBank/DDBJ whole genome shotgun (WGS) entry which is preliminary data.</text>
</comment>
<protein>
    <submittedName>
        <fullName evidence="2">Uncharacterized protein</fullName>
    </submittedName>
</protein>
<name>A0ABR3BPV1_9TREE</name>
<gene>
    <name evidence="2" type="ORF">I308_104256</name>
</gene>
<accession>A0ABR3BPV1</accession>
<sequence>MDPGKWLGDLCEEAGIQRPEPPSHVEELLLSKIHLQVQYWNVHGQQTAYAGHTCLFTRENAAFLNTLPILPEHWMFLYFVMLWLLRRLLNGEGMREADGEQVTNGETTAGTVEARSPTLGPISAVTSTSATTATPTRPSSAVPVAPTRTHASRRAVNPQVDVPSRIAETWA</sequence>
<proteinExistence type="predicted"/>